<reference evidence="5 6" key="2">
    <citation type="journal article" date="2012" name="PLoS Pathog.">
        <title>Diverse lifestyles and strategies of plant pathogenesis encoded in the genomes of eighteen Dothideomycetes fungi.</title>
        <authorList>
            <person name="Ohm R.A."/>
            <person name="Feau N."/>
            <person name="Henrissat B."/>
            <person name="Schoch C.L."/>
            <person name="Horwitz B.A."/>
            <person name="Barry K.W."/>
            <person name="Condon B.J."/>
            <person name="Copeland A.C."/>
            <person name="Dhillon B."/>
            <person name="Glaser F."/>
            <person name="Hesse C.N."/>
            <person name="Kosti I."/>
            <person name="LaButti K."/>
            <person name="Lindquist E.A."/>
            <person name="Lucas S."/>
            <person name="Salamov A.A."/>
            <person name="Bradshaw R.E."/>
            <person name="Ciuffetti L."/>
            <person name="Hamelin R.C."/>
            <person name="Kema G.H.J."/>
            <person name="Lawrence C."/>
            <person name="Scott J.A."/>
            <person name="Spatafora J.W."/>
            <person name="Turgeon B.G."/>
            <person name="de Wit P.J.G.M."/>
            <person name="Zhong S."/>
            <person name="Goodwin S.B."/>
            <person name="Grigoriev I.V."/>
        </authorList>
    </citation>
    <scope>NUCLEOTIDE SEQUENCE [LARGE SCALE GENOMIC DNA]</scope>
    <source>
        <strain evidence="6">NZE10 / CBS 128990</strain>
    </source>
</reference>
<dbReference type="InterPro" id="IPR000683">
    <property type="entry name" value="Gfo/Idh/MocA-like_OxRdtase_N"/>
</dbReference>
<sequence length="362" mass="40437">MAPKPFNVAVVGYGLSAKVFHIPFVLALPEDFKLYGVVQRTPKPDDDAAKDHDGIKSWRSVDEVYIDPEVDVVIVTTTPETHFDMAKKSMESGKNVIVEKPFVPTATEAQELADISRKTGKKLAVYQNRRWDADFLTLKKIIADGDLGDISEFETHFDRHRPDPPPAGSWKSEDKPAHGALFDLGTHLIDQVYSLWGMPKRVTGFMGISRRGVSVGAADNITVLLHYDGPILVTAKALVISPEEEQLRYWVRGTKGSFKKFHLDVQEDQLRLHGISPDHEDYGVDPESHYGTLVKVPQEKAKPQVQKHPTLKPATYVEYYRIFAKALRGEGEVPVSAEEGADLLRILEAVETSSREGRTVEL</sequence>
<dbReference type="STRING" id="675120.N1Q1F1"/>
<keyword evidence="2" id="KW-0560">Oxidoreductase</keyword>
<dbReference type="EMBL" id="KB446536">
    <property type="protein sequence ID" value="EME48309.1"/>
    <property type="molecule type" value="Genomic_DNA"/>
</dbReference>
<dbReference type="Pfam" id="PF01408">
    <property type="entry name" value="GFO_IDH_MocA"/>
    <property type="match status" value="1"/>
</dbReference>
<evidence type="ECO:0008006" key="7">
    <source>
        <dbReference type="Google" id="ProtNLM"/>
    </source>
</evidence>
<organism evidence="5 6">
    <name type="scientific">Dothistroma septosporum (strain NZE10 / CBS 128990)</name>
    <name type="common">Red band needle blight fungus</name>
    <name type="synonym">Mycosphaerella pini</name>
    <dbReference type="NCBI Taxonomy" id="675120"/>
    <lineage>
        <taxon>Eukaryota</taxon>
        <taxon>Fungi</taxon>
        <taxon>Dikarya</taxon>
        <taxon>Ascomycota</taxon>
        <taxon>Pezizomycotina</taxon>
        <taxon>Dothideomycetes</taxon>
        <taxon>Dothideomycetidae</taxon>
        <taxon>Mycosphaerellales</taxon>
        <taxon>Mycosphaerellaceae</taxon>
        <taxon>Dothistroma</taxon>
    </lineage>
</organism>
<name>N1Q1F1_DOTSN</name>
<dbReference type="GO" id="GO:0016491">
    <property type="term" value="F:oxidoreductase activity"/>
    <property type="evidence" value="ECO:0007669"/>
    <property type="project" value="UniProtKB-KW"/>
</dbReference>
<evidence type="ECO:0000256" key="1">
    <source>
        <dbReference type="ARBA" id="ARBA00010928"/>
    </source>
</evidence>
<evidence type="ECO:0000313" key="6">
    <source>
        <dbReference type="Proteomes" id="UP000016933"/>
    </source>
</evidence>
<dbReference type="AlphaFoldDB" id="N1Q1F1"/>
<reference evidence="6" key="1">
    <citation type="journal article" date="2012" name="PLoS Genet.">
        <title>The genomes of the fungal plant pathogens Cladosporium fulvum and Dothistroma septosporum reveal adaptation to different hosts and lifestyles but also signatures of common ancestry.</title>
        <authorList>
            <person name="de Wit P.J.G.M."/>
            <person name="van der Burgt A."/>
            <person name="Oekmen B."/>
            <person name="Stergiopoulos I."/>
            <person name="Abd-Elsalam K.A."/>
            <person name="Aerts A.L."/>
            <person name="Bahkali A.H."/>
            <person name="Beenen H.G."/>
            <person name="Chettri P."/>
            <person name="Cox M.P."/>
            <person name="Datema E."/>
            <person name="de Vries R.P."/>
            <person name="Dhillon B."/>
            <person name="Ganley A.R."/>
            <person name="Griffiths S.A."/>
            <person name="Guo Y."/>
            <person name="Hamelin R.C."/>
            <person name="Henrissat B."/>
            <person name="Kabir M.S."/>
            <person name="Jashni M.K."/>
            <person name="Kema G."/>
            <person name="Klaubauf S."/>
            <person name="Lapidus A."/>
            <person name="Levasseur A."/>
            <person name="Lindquist E."/>
            <person name="Mehrabi R."/>
            <person name="Ohm R.A."/>
            <person name="Owen T.J."/>
            <person name="Salamov A."/>
            <person name="Schwelm A."/>
            <person name="Schijlen E."/>
            <person name="Sun H."/>
            <person name="van den Burg H.A."/>
            <person name="van Ham R.C.H.J."/>
            <person name="Zhang S."/>
            <person name="Goodwin S.B."/>
            <person name="Grigoriev I.V."/>
            <person name="Collemare J."/>
            <person name="Bradshaw R.E."/>
        </authorList>
    </citation>
    <scope>NUCLEOTIDE SEQUENCE [LARGE SCALE GENOMIC DNA]</scope>
    <source>
        <strain evidence="6">NZE10 / CBS 128990</strain>
    </source>
</reference>
<comment type="similarity">
    <text evidence="1">Belongs to the Gfo/Idh/MocA family.</text>
</comment>
<dbReference type="SUPFAM" id="SSF51735">
    <property type="entry name" value="NAD(P)-binding Rossmann-fold domains"/>
    <property type="match status" value="1"/>
</dbReference>
<dbReference type="Proteomes" id="UP000016933">
    <property type="component" value="Unassembled WGS sequence"/>
</dbReference>
<evidence type="ECO:0000259" key="3">
    <source>
        <dbReference type="Pfam" id="PF01408"/>
    </source>
</evidence>
<dbReference type="eggNOG" id="KOG2742">
    <property type="taxonomic scope" value="Eukaryota"/>
</dbReference>
<dbReference type="OMA" id="RFERWRP"/>
<keyword evidence="6" id="KW-1185">Reference proteome</keyword>
<gene>
    <name evidence="5" type="ORF">DOTSEDRAFT_147675</name>
</gene>
<evidence type="ECO:0000256" key="2">
    <source>
        <dbReference type="ARBA" id="ARBA00023002"/>
    </source>
</evidence>
<dbReference type="Gene3D" id="3.30.360.10">
    <property type="entry name" value="Dihydrodipicolinate Reductase, domain 2"/>
    <property type="match status" value="1"/>
</dbReference>
<dbReference type="InterPro" id="IPR004104">
    <property type="entry name" value="Gfo/Idh/MocA-like_OxRdtase_C"/>
</dbReference>
<accession>N1Q1F1</accession>
<dbReference type="InterPro" id="IPR051317">
    <property type="entry name" value="Gfo/Idh/MocA_oxidoreduct"/>
</dbReference>
<feature type="domain" description="Gfo/Idh/MocA-like oxidoreductase C-terminal" evidence="4">
    <location>
        <begin position="139"/>
        <end position="362"/>
    </location>
</feature>
<dbReference type="PANTHER" id="PTHR43708:SF5">
    <property type="entry name" value="CONSERVED EXPRESSED OXIDOREDUCTASE (EUROFUNG)-RELATED"/>
    <property type="match status" value="1"/>
</dbReference>
<feature type="domain" description="Gfo/Idh/MocA-like oxidoreductase N-terminal" evidence="3">
    <location>
        <begin position="6"/>
        <end position="126"/>
    </location>
</feature>
<dbReference type="OrthoDB" id="2129491at2759"/>
<dbReference type="Pfam" id="PF02894">
    <property type="entry name" value="GFO_IDH_MocA_C"/>
    <property type="match status" value="1"/>
</dbReference>
<evidence type="ECO:0000313" key="5">
    <source>
        <dbReference type="EMBL" id="EME48309.1"/>
    </source>
</evidence>
<dbReference type="InterPro" id="IPR036291">
    <property type="entry name" value="NAD(P)-bd_dom_sf"/>
</dbReference>
<proteinExistence type="inferred from homology"/>
<protein>
    <recommendedName>
        <fullName evidence="7">Gfo/Idh/MocA-like oxidoreductase N-terminal domain-containing protein</fullName>
    </recommendedName>
</protein>
<dbReference type="Gene3D" id="3.40.50.720">
    <property type="entry name" value="NAD(P)-binding Rossmann-like Domain"/>
    <property type="match status" value="1"/>
</dbReference>
<dbReference type="PANTHER" id="PTHR43708">
    <property type="entry name" value="CONSERVED EXPRESSED OXIDOREDUCTASE (EUROFUNG)"/>
    <property type="match status" value="1"/>
</dbReference>
<evidence type="ECO:0000259" key="4">
    <source>
        <dbReference type="Pfam" id="PF02894"/>
    </source>
</evidence>
<dbReference type="HOGENOM" id="CLU_023194_19_2_1"/>
<dbReference type="GO" id="GO:0000166">
    <property type="term" value="F:nucleotide binding"/>
    <property type="evidence" value="ECO:0007669"/>
    <property type="project" value="InterPro"/>
</dbReference>